<organism evidence="2 4">
    <name type="scientific">Cupriavidus taiwanensis</name>
    <dbReference type="NCBI Taxonomy" id="164546"/>
    <lineage>
        <taxon>Bacteria</taxon>
        <taxon>Pseudomonadati</taxon>
        <taxon>Pseudomonadota</taxon>
        <taxon>Betaproteobacteria</taxon>
        <taxon>Burkholderiales</taxon>
        <taxon>Burkholderiaceae</taxon>
        <taxon>Cupriavidus</taxon>
    </lineage>
</organism>
<sequence length="216" mass="22898">MTRIQLIHATAVAIPAIAESFQRLWPEAETANLLDDSLSDALRDTPVDAPLIIARFKALTQYGVDCGAEGILFTCSAFGAAIEAAQAASSVPVLKPNEAMIDEALFSGTRIALVATFEPAIASITQELEAEAAARALPVTLESFYVPEALDALRRGDQIRHDTLVAQKGADLARFDVICFAQFSMTSAAQALEQSAGRPVLTTPDSAVKKLRGLLG</sequence>
<dbReference type="GO" id="GO:0047661">
    <property type="term" value="F:amino-acid racemase activity"/>
    <property type="evidence" value="ECO:0007669"/>
    <property type="project" value="InterPro"/>
</dbReference>
<dbReference type="Gene3D" id="3.40.50.12500">
    <property type="match status" value="1"/>
</dbReference>
<evidence type="ECO:0000313" key="2">
    <source>
        <dbReference type="EMBL" id="SOZ75279.1"/>
    </source>
</evidence>
<proteinExistence type="inferred from homology"/>
<reference evidence="2" key="1">
    <citation type="submission" date="2018-01" db="EMBL/GenBank/DDBJ databases">
        <authorList>
            <person name="Clerissi C."/>
        </authorList>
    </citation>
    <scope>NUCLEOTIDE SEQUENCE</scope>
    <source>
        <strain evidence="2">Cupriavidus taiwanensis STM 8556</strain>
    </source>
</reference>
<dbReference type="AlphaFoldDB" id="A0A375EEV5"/>
<reference evidence="3 4" key="2">
    <citation type="submission" date="2018-01" db="EMBL/GenBank/DDBJ databases">
        <authorList>
            <person name="Gaut B.S."/>
            <person name="Morton B.R."/>
            <person name="Clegg M.T."/>
            <person name="Duvall M.R."/>
        </authorList>
    </citation>
    <scope>NUCLEOTIDE SEQUENCE [LARGE SCALE GENOMIC DNA]</scope>
    <source>
        <strain evidence="3">Cupriavidus taiwanensis STM 8555</strain>
        <plasmid evidence="3">I</plasmid>
    </source>
</reference>
<evidence type="ECO:0000313" key="4">
    <source>
        <dbReference type="Proteomes" id="UP000256952"/>
    </source>
</evidence>
<dbReference type="EMBL" id="OFTH01000053">
    <property type="protein sequence ID" value="SOZ75279.1"/>
    <property type="molecule type" value="Genomic_DNA"/>
</dbReference>
<geneLocation type="plasmid" evidence="3">
    <name>I</name>
</geneLocation>
<evidence type="ECO:0000256" key="1">
    <source>
        <dbReference type="ARBA" id="ARBA00038414"/>
    </source>
</evidence>
<keyword evidence="3" id="KW-0614">Plasmid</keyword>
<dbReference type="RefSeq" id="WP_115684057.1">
    <property type="nucleotide sequence ID" value="NZ_LT984809.1"/>
</dbReference>
<gene>
    <name evidence="3" type="ORF">CBM2612_P0332</name>
    <name evidence="2" type="ORF">CBM2613_U20024</name>
</gene>
<dbReference type="Pfam" id="PF01177">
    <property type="entry name" value="Asp_Glu_race"/>
    <property type="match status" value="1"/>
</dbReference>
<dbReference type="InterPro" id="IPR053714">
    <property type="entry name" value="Iso_Racemase_Enz_sf"/>
</dbReference>
<dbReference type="EMBL" id="LT984809">
    <property type="protein sequence ID" value="SPD48987.1"/>
    <property type="molecule type" value="Genomic_DNA"/>
</dbReference>
<protein>
    <submittedName>
        <fullName evidence="2">Hydantoin racemase</fullName>
    </submittedName>
</protein>
<dbReference type="Proteomes" id="UP000256952">
    <property type="component" value="Unassembled WGS sequence"/>
</dbReference>
<name>A0A375EEV5_9BURK</name>
<dbReference type="InterPro" id="IPR015942">
    <property type="entry name" value="Asp/Glu/hydantoin_racemase"/>
</dbReference>
<accession>A0A375EEV5</accession>
<comment type="similarity">
    <text evidence="1">Belongs to the HyuE racemase family.</text>
</comment>
<evidence type="ECO:0000313" key="3">
    <source>
        <dbReference type="EMBL" id="SPD48987.1"/>
    </source>
</evidence>